<dbReference type="EMBL" id="CALNXI010000447">
    <property type="protein sequence ID" value="CAH3027324.1"/>
    <property type="molecule type" value="Genomic_DNA"/>
</dbReference>
<proteinExistence type="inferred from homology"/>
<name>A0ABN8MFR5_9CNID</name>
<protein>
    <recommendedName>
        <fullName evidence="3">Lipocalin/cytosolic fatty-acid binding domain-containing protein</fullName>
    </recommendedName>
</protein>
<accession>A0ABN8MFR5</accession>
<comment type="similarity">
    <text evidence="1 2">Belongs to the calycin superfamily. Lipocalin family.</text>
</comment>
<keyword evidence="5" id="KW-1185">Reference proteome</keyword>
<dbReference type="Proteomes" id="UP001159427">
    <property type="component" value="Unassembled WGS sequence"/>
</dbReference>
<dbReference type="InterPro" id="IPR047202">
    <property type="entry name" value="Lipocalin_Blc-like_dom"/>
</dbReference>
<sequence>MKFAVLVFFTLFIWGDAFWFKTVPSLSVDKYLGRWYQMYASPFVVNTFERDGVCVTADYTQREDGKIGVLNSQRLKTETGVGKNITGYAYIPDTKQPGKLKVRLQGGVPFAAPYWVVKLGPPSFGNKGLYQYSIVTDPLKIGLYVLARDVDNFKSQYDEEVTSWLAENGFKHFYNKPVPTVQNKKCLYPA</sequence>
<feature type="domain" description="Lipocalin/cytosolic fatty-acid binding" evidence="3">
    <location>
        <begin position="27"/>
        <end position="170"/>
    </location>
</feature>
<dbReference type="InterPro" id="IPR022271">
    <property type="entry name" value="Lipocalin_ApoD"/>
</dbReference>
<dbReference type="SUPFAM" id="SSF50814">
    <property type="entry name" value="Lipocalins"/>
    <property type="match status" value="1"/>
</dbReference>
<evidence type="ECO:0000256" key="2">
    <source>
        <dbReference type="PIRNR" id="PIRNR036893"/>
    </source>
</evidence>
<dbReference type="PANTHER" id="PTHR37437">
    <property type="entry name" value="LIPOCALIN-RELATED PROTEIN-RELATED"/>
    <property type="match status" value="1"/>
</dbReference>
<feature type="signal peptide" evidence="2">
    <location>
        <begin position="1"/>
        <end position="17"/>
    </location>
</feature>
<reference evidence="4 5" key="1">
    <citation type="submission" date="2022-05" db="EMBL/GenBank/DDBJ databases">
        <authorList>
            <consortium name="Genoscope - CEA"/>
            <person name="William W."/>
        </authorList>
    </citation>
    <scope>NUCLEOTIDE SEQUENCE [LARGE SCALE GENOMIC DNA]</scope>
</reference>
<organism evidence="4 5">
    <name type="scientific">Porites evermanni</name>
    <dbReference type="NCBI Taxonomy" id="104178"/>
    <lineage>
        <taxon>Eukaryota</taxon>
        <taxon>Metazoa</taxon>
        <taxon>Cnidaria</taxon>
        <taxon>Anthozoa</taxon>
        <taxon>Hexacorallia</taxon>
        <taxon>Scleractinia</taxon>
        <taxon>Fungiina</taxon>
        <taxon>Poritidae</taxon>
        <taxon>Porites</taxon>
    </lineage>
</organism>
<comment type="caution">
    <text evidence="4">The sequence shown here is derived from an EMBL/GenBank/DDBJ whole genome shotgun (WGS) entry which is preliminary data.</text>
</comment>
<keyword evidence="2" id="KW-0732">Signal</keyword>
<gene>
    <name evidence="4" type="ORF">PEVE_00031317</name>
</gene>
<evidence type="ECO:0000313" key="4">
    <source>
        <dbReference type="EMBL" id="CAH3027324.1"/>
    </source>
</evidence>
<dbReference type="Pfam" id="PF08212">
    <property type="entry name" value="Lipocalin_2"/>
    <property type="match status" value="1"/>
</dbReference>
<evidence type="ECO:0000259" key="3">
    <source>
        <dbReference type="Pfam" id="PF08212"/>
    </source>
</evidence>
<dbReference type="CDD" id="cd19438">
    <property type="entry name" value="lipocalin_Blc-like"/>
    <property type="match status" value="1"/>
</dbReference>
<dbReference type="InterPro" id="IPR012674">
    <property type="entry name" value="Calycin"/>
</dbReference>
<dbReference type="PIRSF" id="PIRSF036893">
    <property type="entry name" value="Lipocalin_ApoD"/>
    <property type="match status" value="1"/>
</dbReference>
<evidence type="ECO:0000256" key="1">
    <source>
        <dbReference type="ARBA" id="ARBA00006889"/>
    </source>
</evidence>
<dbReference type="Gene3D" id="2.40.128.20">
    <property type="match status" value="1"/>
</dbReference>
<dbReference type="InterPro" id="IPR000566">
    <property type="entry name" value="Lipocln_cytosolic_FA-bd_dom"/>
</dbReference>
<evidence type="ECO:0000313" key="5">
    <source>
        <dbReference type="Proteomes" id="UP001159427"/>
    </source>
</evidence>
<dbReference type="PANTHER" id="PTHR37437:SF1">
    <property type="entry name" value="LIPOCALIN-RELATED PROTEIN"/>
    <property type="match status" value="1"/>
</dbReference>
<feature type="chain" id="PRO_5045015158" description="Lipocalin/cytosolic fatty-acid binding domain-containing protein" evidence="2">
    <location>
        <begin position="18"/>
        <end position="190"/>
    </location>
</feature>